<name>A0AAN6W5S9_9PEZI</name>
<dbReference type="AlphaFoldDB" id="A0AAN6W5S9"/>
<feature type="transmembrane region" description="Helical" evidence="1">
    <location>
        <begin position="20"/>
        <end position="38"/>
    </location>
</feature>
<reference evidence="2" key="1">
    <citation type="journal article" date="2023" name="Mol. Phylogenet. Evol.">
        <title>Genome-scale phylogeny and comparative genomics of the fungal order Sordariales.</title>
        <authorList>
            <person name="Hensen N."/>
            <person name="Bonometti L."/>
            <person name="Westerberg I."/>
            <person name="Brannstrom I.O."/>
            <person name="Guillou S."/>
            <person name="Cros-Aarteil S."/>
            <person name="Calhoun S."/>
            <person name="Haridas S."/>
            <person name="Kuo A."/>
            <person name="Mondo S."/>
            <person name="Pangilinan J."/>
            <person name="Riley R."/>
            <person name="LaButti K."/>
            <person name="Andreopoulos B."/>
            <person name="Lipzen A."/>
            <person name="Chen C."/>
            <person name="Yan M."/>
            <person name="Daum C."/>
            <person name="Ng V."/>
            <person name="Clum A."/>
            <person name="Steindorff A."/>
            <person name="Ohm R.A."/>
            <person name="Martin F."/>
            <person name="Silar P."/>
            <person name="Natvig D.O."/>
            <person name="Lalanne C."/>
            <person name="Gautier V."/>
            <person name="Ament-Velasquez S.L."/>
            <person name="Kruys A."/>
            <person name="Hutchinson M.I."/>
            <person name="Powell A.J."/>
            <person name="Barry K."/>
            <person name="Miller A.N."/>
            <person name="Grigoriev I.V."/>
            <person name="Debuchy R."/>
            <person name="Gladieux P."/>
            <person name="Hiltunen Thoren M."/>
            <person name="Johannesson H."/>
        </authorList>
    </citation>
    <scope>NUCLEOTIDE SEQUENCE</scope>
    <source>
        <strain evidence="2">CBS 892.96</strain>
    </source>
</reference>
<proteinExistence type="predicted"/>
<keyword evidence="1" id="KW-0472">Membrane</keyword>
<gene>
    <name evidence="2" type="ORF">QBC36DRAFT_302595</name>
</gene>
<keyword evidence="1" id="KW-0812">Transmembrane</keyword>
<comment type="caution">
    <text evidence="2">The sequence shown here is derived from an EMBL/GenBank/DDBJ whole genome shotgun (WGS) entry which is preliminary data.</text>
</comment>
<evidence type="ECO:0000313" key="3">
    <source>
        <dbReference type="Proteomes" id="UP001302321"/>
    </source>
</evidence>
<accession>A0AAN6W5S9</accession>
<evidence type="ECO:0000256" key="1">
    <source>
        <dbReference type="SAM" id="Phobius"/>
    </source>
</evidence>
<dbReference type="EMBL" id="MU866267">
    <property type="protein sequence ID" value="KAK4174732.1"/>
    <property type="molecule type" value="Genomic_DNA"/>
</dbReference>
<reference evidence="2" key="2">
    <citation type="submission" date="2023-05" db="EMBL/GenBank/DDBJ databases">
        <authorList>
            <consortium name="Lawrence Berkeley National Laboratory"/>
            <person name="Steindorff A."/>
            <person name="Hensen N."/>
            <person name="Bonometti L."/>
            <person name="Westerberg I."/>
            <person name="Brannstrom I.O."/>
            <person name="Guillou S."/>
            <person name="Cros-Aarteil S."/>
            <person name="Calhoun S."/>
            <person name="Haridas S."/>
            <person name="Kuo A."/>
            <person name="Mondo S."/>
            <person name="Pangilinan J."/>
            <person name="Riley R."/>
            <person name="Labutti K."/>
            <person name="Andreopoulos B."/>
            <person name="Lipzen A."/>
            <person name="Chen C."/>
            <person name="Yanf M."/>
            <person name="Daum C."/>
            <person name="Ng V."/>
            <person name="Clum A."/>
            <person name="Ohm R."/>
            <person name="Martin F."/>
            <person name="Silar P."/>
            <person name="Natvig D."/>
            <person name="Lalanne C."/>
            <person name="Gautier V."/>
            <person name="Ament-Velasquez S.L."/>
            <person name="Kruys A."/>
            <person name="Hutchinson M.I."/>
            <person name="Powell A.J."/>
            <person name="Barry K."/>
            <person name="Miller A.N."/>
            <person name="Grigoriev I.V."/>
            <person name="Debuchy R."/>
            <person name="Gladieux P."/>
            <person name="Thoren M.H."/>
            <person name="Johannesson H."/>
        </authorList>
    </citation>
    <scope>NUCLEOTIDE SEQUENCE</scope>
    <source>
        <strain evidence="2">CBS 892.96</strain>
    </source>
</reference>
<sequence>MTAAWDSRAARSSFRLIPLAFFRTYPCTILTATAWRWFARVRYNRSCSIHWLVLDHVLSNLSFPFPRTWNHQGPQQANPASP</sequence>
<dbReference type="Proteomes" id="UP001302321">
    <property type="component" value="Unassembled WGS sequence"/>
</dbReference>
<evidence type="ECO:0000313" key="2">
    <source>
        <dbReference type="EMBL" id="KAK4174732.1"/>
    </source>
</evidence>
<keyword evidence="3" id="KW-1185">Reference proteome</keyword>
<organism evidence="2 3">
    <name type="scientific">Triangularia setosa</name>
    <dbReference type="NCBI Taxonomy" id="2587417"/>
    <lineage>
        <taxon>Eukaryota</taxon>
        <taxon>Fungi</taxon>
        <taxon>Dikarya</taxon>
        <taxon>Ascomycota</taxon>
        <taxon>Pezizomycotina</taxon>
        <taxon>Sordariomycetes</taxon>
        <taxon>Sordariomycetidae</taxon>
        <taxon>Sordariales</taxon>
        <taxon>Podosporaceae</taxon>
        <taxon>Triangularia</taxon>
    </lineage>
</organism>
<keyword evidence="1" id="KW-1133">Transmembrane helix</keyword>
<protein>
    <submittedName>
        <fullName evidence="2">Uncharacterized protein</fullName>
    </submittedName>
</protein>